<dbReference type="InterPro" id="IPR021833">
    <property type="entry name" value="DUF3425"/>
</dbReference>
<feature type="region of interest" description="Disordered" evidence="1">
    <location>
        <begin position="373"/>
        <end position="403"/>
    </location>
</feature>
<feature type="compositionally biased region" description="Basic residues" evidence="1">
    <location>
        <begin position="127"/>
        <end position="141"/>
    </location>
</feature>
<keyword evidence="4" id="KW-1185">Reference proteome</keyword>
<evidence type="ECO:0000256" key="1">
    <source>
        <dbReference type="SAM" id="MobiDB-lite"/>
    </source>
</evidence>
<name>A0A316U968_9BASI</name>
<dbReference type="PANTHER" id="PTHR38116">
    <property type="entry name" value="CHROMOSOME 7, WHOLE GENOME SHOTGUN SEQUENCE"/>
    <property type="match status" value="1"/>
</dbReference>
<dbReference type="InterPro" id="IPR046347">
    <property type="entry name" value="bZIP_sf"/>
</dbReference>
<dbReference type="EMBL" id="KZ819331">
    <property type="protein sequence ID" value="PWN19535.1"/>
    <property type="molecule type" value="Genomic_DNA"/>
</dbReference>
<dbReference type="PROSITE" id="PS00036">
    <property type="entry name" value="BZIP_BASIC"/>
    <property type="match status" value="1"/>
</dbReference>
<dbReference type="OrthoDB" id="2245989at2759"/>
<gene>
    <name evidence="3" type="ORF">BCV69DRAFT_313786</name>
</gene>
<dbReference type="RefSeq" id="XP_025346695.1">
    <property type="nucleotide sequence ID" value="XM_025495060.1"/>
</dbReference>
<protein>
    <recommendedName>
        <fullName evidence="2">BZIP domain-containing protein</fullName>
    </recommendedName>
</protein>
<dbReference type="InterPro" id="IPR004827">
    <property type="entry name" value="bZIP"/>
</dbReference>
<feature type="compositionally biased region" description="Polar residues" evidence="1">
    <location>
        <begin position="373"/>
        <end position="395"/>
    </location>
</feature>
<reference evidence="3 4" key="1">
    <citation type="journal article" date="2018" name="Mol. Biol. Evol.">
        <title>Broad Genomic Sampling Reveals a Smut Pathogenic Ancestry of the Fungal Clade Ustilaginomycotina.</title>
        <authorList>
            <person name="Kijpornyongpan T."/>
            <person name="Mondo S.J."/>
            <person name="Barry K."/>
            <person name="Sandor L."/>
            <person name="Lee J."/>
            <person name="Lipzen A."/>
            <person name="Pangilinan J."/>
            <person name="LaButti K."/>
            <person name="Hainaut M."/>
            <person name="Henrissat B."/>
            <person name="Grigoriev I.V."/>
            <person name="Spatafora J.W."/>
            <person name="Aime M.C."/>
        </authorList>
    </citation>
    <scope>NUCLEOTIDE SEQUENCE [LARGE SCALE GENOMIC DNA]</scope>
    <source>
        <strain evidence="3 4">MCA 4718</strain>
    </source>
</reference>
<dbReference type="CDD" id="cd14688">
    <property type="entry name" value="bZIP_YAP"/>
    <property type="match status" value="1"/>
</dbReference>
<feature type="compositionally biased region" description="Low complexity" evidence="1">
    <location>
        <begin position="712"/>
        <end position="726"/>
    </location>
</feature>
<dbReference type="AlphaFoldDB" id="A0A316U968"/>
<feature type="region of interest" description="Disordered" evidence="1">
    <location>
        <begin position="289"/>
        <end position="355"/>
    </location>
</feature>
<proteinExistence type="predicted"/>
<feature type="region of interest" description="Disordered" evidence="1">
    <location>
        <begin position="26"/>
        <end position="65"/>
    </location>
</feature>
<feature type="region of interest" description="Disordered" evidence="1">
    <location>
        <begin position="105"/>
        <end position="162"/>
    </location>
</feature>
<organism evidence="3 4">
    <name type="scientific">Pseudomicrostroma glucosiphilum</name>
    <dbReference type="NCBI Taxonomy" id="1684307"/>
    <lineage>
        <taxon>Eukaryota</taxon>
        <taxon>Fungi</taxon>
        <taxon>Dikarya</taxon>
        <taxon>Basidiomycota</taxon>
        <taxon>Ustilaginomycotina</taxon>
        <taxon>Exobasidiomycetes</taxon>
        <taxon>Microstromatales</taxon>
        <taxon>Microstromatales incertae sedis</taxon>
        <taxon>Pseudomicrostroma</taxon>
    </lineage>
</organism>
<dbReference type="Gene3D" id="1.20.5.170">
    <property type="match status" value="1"/>
</dbReference>
<evidence type="ECO:0000259" key="2">
    <source>
        <dbReference type="PROSITE" id="PS00036"/>
    </source>
</evidence>
<dbReference type="SMART" id="SM00338">
    <property type="entry name" value="BRLZ"/>
    <property type="match status" value="1"/>
</dbReference>
<feature type="compositionally biased region" description="Gly residues" evidence="1">
    <location>
        <begin position="727"/>
        <end position="743"/>
    </location>
</feature>
<dbReference type="SUPFAM" id="SSF57959">
    <property type="entry name" value="Leucine zipper domain"/>
    <property type="match status" value="1"/>
</dbReference>
<sequence>MPPAKKRRSPLDRFTDASPTAISAGFSAAMSIGPQPRMIRNNSASGSGSRGANGVIGQGSTSAGSNNDFGFGEGLAGDAGMPGISWLQNLQSSAGFAGGGAGGDSTFGDLGGSDDDSDADNAGTSKQGRKGAKKKAPKRKKATEDDEAPASGKSGEAAGDEDDAAVLRKAQNRIAQREFRQRKQQYIRALEARVELLSTDHDEQVDRLRFALRGLLSENNTLRSLLGSLGRFIGEGLLGGPLQQAGLTREELFRTINGRSEKTMTDAWQNWPGAKECEALRQLRQEANIPVDGLPEMRGSPGPSSGDAQKAAKNSKRSQKGTTAEGTPAAQPSGSRTTQQSQTPQNGTPMRGQESFDASEGFEFSMLPSISTNSLGGFSQQQQVATPGSATSAGGVTNLHPFNGPMPPSAFGFSSTMDAQDDALMASLFGADALADGTNAASFFQSSNGGTELLSQGAAATSSPAASLVQTNTARSLPPSQQAAMRGFDANNAPNGIPQSAQAFIDSLRNFQDESGFQRMTALANQLARVRASQGRTDFVPIFHPDPSRCDSAASVDSQDGGTLQSEEDMQRMTQAAIRMSYEMSNYRRNASYHLPALLRPTHLQLTRPHDPIIDSAPFPSLRDALILNRANLNLDEVMFSILSCAKVGDGDVFSEKTYQLDHAFLLRYPSLATQETVNATNRWRAGQGMGPLSGRELHALVGSGGGGVGMSGPSSNKGSSSTGTGTSTGTGSGTGTGTGSGATGTAASTPPASNANGSGSSSSTTNAGGSTLPAGGGGGEGGGGGGGGLTSNISSSSNSTKNSRPGTLSSAGVGVGVGAAPGSGPHLHSSDIGATLTPAAVGKV</sequence>
<feature type="compositionally biased region" description="Low complexity" evidence="1">
    <location>
        <begin position="744"/>
        <end position="772"/>
    </location>
</feature>
<dbReference type="Pfam" id="PF11905">
    <property type="entry name" value="DUF3425"/>
    <property type="match status" value="1"/>
</dbReference>
<evidence type="ECO:0000313" key="4">
    <source>
        <dbReference type="Proteomes" id="UP000245942"/>
    </source>
</evidence>
<feature type="compositionally biased region" description="Gly residues" evidence="1">
    <location>
        <begin position="775"/>
        <end position="790"/>
    </location>
</feature>
<feature type="domain" description="BZIP" evidence="2">
    <location>
        <begin position="168"/>
        <end position="182"/>
    </location>
</feature>
<dbReference type="PANTHER" id="PTHR38116:SF9">
    <property type="entry name" value="BZIP DOMAIN-CONTAINING PROTEIN"/>
    <property type="match status" value="1"/>
</dbReference>
<accession>A0A316U968</accession>
<dbReference type="STRING" id="1684307.A0A316U968"/>
<dbReference type="Proteomes" id="UP000245942">
    <property type="component" value="Unassembled WGS sequence"/>
</dbReference>
<feature type="region of interest" description="Disordered" evidence="1">
    <location>
        <begin position="695"/>
        <end position="834"/>
    </location>
</feature>
<feature type="compositionally biased region" description="Polar residues" evidence="1">
    <location>
        <begin position="320"/>
        <end position="348"/>
    </location>
</feature>
<dbReference type="GeneID" id="37016794"/>
<feature type="compositionally biased region" description="Low complexity" evidence="1">
    <location>
        <begin position="792"/>
        <end position="804"/>
    </location>
</feature>
<feature type="compositionally biased region" description="Gly residues" evidence="1">
    <location>
        <begin position="48"/>
        <end position="57"/>
    </location>
</feature>
<evidence type="ECO:0000313" key="3">
    <source>
        <dbReference type="EMBL" id="PWN19535.1"/>
    </source>
</evidence>
<dbReference type="Pfam" id="PF00170">
    <property type="entry name" value="bZIP_1"/>
    <property type="match status" value="1"/>
</dbReference>
<dbReference type="GO" id="GO:0003700">
    <property type="term" value="F:DNA-binding transcription factor activity"/>
    <property type="evidence" value="ECO:0007669"/>
    <property type="project" value="InterPro"/>
</dbReference>